<accession>A0A231N239</accession>
<dbReference type="EMBL" id="CP012621">
    <property type="protein sequence ID" value="ATG73828.1"/>
    <property type="molecule type" value="Genomic_DNA"/>
</dbReference>
<dbReference type="KEGG" id="zdf:AN401_08105"/>
<evidence type="ECO:0000313" key="2">
    <source>
        <dbReference type="Proteomes" id="UP000217763"/>
    </source>
</evidence>
<organism evidence="1 2">
    <name type="scientific">Zobellella denitrificans</name>
    <dbReference type="NCBI Taxonomy" id="347534"/>
    <lineage>
        <taxon>Bacteria</taxon>
        <taxon>Pseudomonadati</taxon>
        <taxon>Pseudomonadota</taxon>
        <taxon>Gammaproteobacteria</taxon>
        <taxon>Aeromonadales</taxon>
        <taxon>Aeromonadaceae</taxon>
        <taxon>Zobellella</taxon>
    </lineage>
</organism>
<proteinExistence type="predicted"/>
<dbReference type="AlphaFoldDB" id="A0A231N239"/>
<dbReference type="RefSeq" id="WP_094038494.1">
    <property type="nucleotide sequence ID" value="NZ_CP012621.1"/>
</dbReference>
<gene>
    <name evidence="1" type="ORF">AN401_08105</name>
</gene>
<protein>
    <submittedName>
        <fullName evidence="1">Uncharacterized protein</fullName>
    </submittedName>
</protein>
<evidence type="ECO:0000313" key="1">
    <source>
        <dbReference type="EMBL" id="ATG73828.1"/>
    </source>
</evidence>
<dbReference type="Proteomes" id="UP000217763">
    <property type="component" value="Chromosome"/>
</dbReference>
<name>A0A231N239_9GAMM</name>
<keyword evidence="2" id="KW-1185">Reference proteome</keyword>
<dbReference type="OrthoDB" id="5600887at2"/>
<reference evidence="2" key="1">
    <citation type="submission" date="2015-09" db="EMBL/GenBank/DDBJ databases">
        <authorList>
            <person name="Shao Z."/>
            <person name="Wang L."/>
        </authorList>
    </citation>
    <scope>NUCLEOTIDE SEQUENCE [LARGE SCALE GENOMIC DNA]</scope>
    <source>
        <strain evidence="2">F13-1</strain>
    </source>
</reference>
<sequence>MKVITSLMVAAVFALGTVPAQAVLPAPEQPTIQTLSVRGDGVDNRHCTLMKKQGKRPPAYCGP</sequence>